<evidence type="ECO:0000313" key="9">
    <source>
        <dbReference type="Proteomes" id="UP000566819"/>
    </source>
</evidence>
<keyword evidence="2 6" id="KW-0812">Transmembrane</keyword>
<feature type="transmembrane region" description="Helical" evidence="6">
    <location>
        <begin position="58"/>
        <end position="78"/>
    </location>
</feature>
<dbReference type="GO" id="GO:0016020">
    <property type="term" value="C:membrane"/>
    <property type="evidence" value="ECO:0007669"/>
    <property type="project" value="UniProtKB-SubCell"/>
</dbReference>
<comment type="caution">
    <text evidence="8">The sequence shown here is derived from an EMBL/GenBank/DDBJ whole genome shotgun (WGS) entry which is preliminary data.</text>
</comment>
<evidence type="ECO:0000256" key="3">
    <source>
        <dbReference type="ARBA" id="ARBA00022989"/>
    </source>
</evidence>
<comment type="subcellular location">
    <subcellularLocation>
        <location evidence="1">Membrane</location>
        <topology evidence="1">Multi-pass membrane protein</topology>
    </subcellularLocation>
</comment>
<evidence type="ECO:0000256" key="5">
    <source>
        <dbReference type="ARBA" id="ARBA00038359"/>
    </source>
</evidence>
<sequence length="238" mass="26089">MHRVCIGQYDILINGGVGGAELSIAAKTIYNVSIPLTKLSILFLYNRIFPQRWFNRTLVILGGFIIAYSLAQVFGDIFQCIPISSIWGETAPNYCINYPLLIIVIGVVNTITDIIILGLPMPLLWRLQLSTARKQLLTGLVCIVSIVRLFYVNKVGNTKDPGWDYVIPSTLSDLECCVAIISACLPTYRPLVTSLIPGKNARAQQHTSKAAGTYGTGKDSLAIPLRSLFTQRSEPSVG</sequence>
<evidence type="ECO:0000313" key="8">
    <source>
        <dbReference type="EMBL" id="KAF4626140.1"/>
    </source>
</evidence>
<dbReference type="EMBL" id="JAAMPI010001216">
    <property type="protein sequence ID" value="KAF4626140.1"/>
    <property type="molecule type" value="Genomic_DNA"/>
</dbReference>
<evidence type="ECO:0000256" key="1">
    <source>
        <dbReference type="ARBA" id="ARBA00004141"/>
    </source>
</evidence>
<proteinExistence type="inferred from homology"/>
<evidence type="ECO:0000256" key="6">
    <source>
        <dbReference type="SAM" id="Phobius"/>
    </source>
</evidence>
<feature type="transmembrane region" description="Helical" evidence="6">
    <location>
        <begin position="98"/>
        <end position="124"/>
    </location>
</feature>
<evidence type="ECO:0000259" key="7">
    <source>
        <dbReference type="Pfam" id="PF20684"/>
    </source>
</evidence>
<accession>A0A8H4RC69</accession>
<dbReference type="OrthoDB" id="10017208at2759"/>
<feature type="domain" description="Rhodopsin" evidence="7">
    <location>
        <begin position="26"/>
        <end position="192"/>
    </location>
</feature>
<dbReference type="Proteomes" id="UP000566819">
    <property type="component" value="Unassembled WGS sequence"/>
</dbReference>
<protein>
    <recommendedName>
        <fullName evidence="7">Rhodopsin domain-containing protein</fullName>
    </recommendedName>
</protein>
<keyword evidence="9" id="KW-1185">Reference proteome</keyword>
<dbReference type="InterPro" id="IPR052337">
    <property type="entry name" value="SAT4-like"/>
</dbReference>
<name>A0A8H4RC69_9HELO</name>
<organism evidence="8 9">
    <name type="scientific">Cudoniella acicularis</name>
    <dbReference type="NCBI Taxonomy" id="354080"/>
    <lineage>
        <taxon>Eukaryota</taxon>
        <taxon>Fungi</taxon>
        <taxon>Dikarya</taxon>
        <taxon>Ascomycota</taxon>
        <taxon>Pezizomycotina</taxon>
        <taxon>Leotiomycetes</taxon>
        <taxon>Helotiales</taxon>
        <taxon>Tricladiaceae</taxon>
        <taxon>Cudoniella</taxon>
    </lineage>
</organism>
<reference evidence="8 9" key="1">
    <citation type="submission" date="2020-03" db="EMBL/GenBank/DDBJ databases">
        <title>Draft Genome Sequence of Cudoniella acicularis.</title>
        <authorList>
            <person name="Buettner E."/>
            <person name="Kellner H."/>
        </authorList>
    </citation>
    <scope>NUCLEOTIDE SEQUENCE [LARGE SCALE GENOMIC DNA]</scope>
    <source>
        <strain evidence="8 9">DSM 108380</strain>
    </source>
</reference>
<keyword evidence="4 6" id="KW-0472">Membrane</keyword>
<dbReference type="AlphaFoldDB" id="A0A8H4RC69"/>
<dbReference type="InterPro" id="IPR049326">
    <property type="entry name" value="Rhodopsin_dom_fungi"/>
</dbReference>
<gene>
    <name evidence="8" type="ORF">G7Y89_g12023</name>
</gene>
<evidence type="ECO:0000256" key="2">
    <source>
        <dbReference type="ARBA" id="ARBA00022692"/>
    </source>
</evidence>
<dbReference type="Pfam" id="PF20684">
    <property type="entry name" value="Fung_rhodopsin"/>
    <property type="match status" value="1"/>
</dbReference>
<comment type="similarity">
    <text evidence="5">Belongs to the SAT4 family.</text>
</comment>
<dbReference type="PANTHER" id="PTHR33048:SF47">
    <property type="entry name" value="INTEGRAL MEMBRANE PROTEIN-RELATED"/>
    <property type="match status" value="1"/>
</dbReference>
<dbReference type="PANTHER" id="PTHR33048">
    <property type="entry name" value="PTH11-LIKE INTEGRAL MEMBRANE PROTEIN (AFU_ORTHOLOGUE AFUA_5G11245)"/>
    <property type="match status" value="1"/>
</dbReference>
<keyword evidence="3 6" id="KW-1133">Transmembrane helix</keyword>
<evidence type="ECO:0000256" key="4">
    <source>
        <dbReference type="ARBA" id="ARBA00023136"/>
    </source>
</evidence>